<name>A0ACC3CU55_9PEZI</name>
<organism evidence="1 2">
    <name type="scientific">Coniosporium uncinatum</name>
    <dbReference type="NCBI Taxonomy" id="93489"/>
    <lineage>
        <taxon>Eukaryota</taxon>
        <taxon>Fungi</taxon>
        <taxon>Dikarya</taxon>
        <taxon>Ascomycota</taxon>
        <taxon>Pezizomycotina</taxon>
        <taxon>Dothideomycetes</taxon>
        <taxon>Dothideomycetes incertae sedis</taxon>
        <taxon>Coniosporium</taxon>
    </lineage>
</organism>
<dbReference type="Proteomes" id="UP001186974">
    <property type="component" value="Unassembled WGS sequence"/>
</dbReference>
<protein>
    <submittedName>
        <fullName evidence="1">Uncharacterized protein</fullName>
    </submittedName>
</protein>
<reference evidence="1" key="1">
    <citation type="submission" date="2024-09" db="EMBL/GenBank/DDBJ databases">
        <title>Black Yeasts Isolated from many extreme environments.</title>
        <authorList>
            <person name="Coleine C."/>
            <person name="Stajich J.E."/>
            <person name="Selbmann L."/>
        </authorList>
    </citation>
    <scope>NUCLEOTIDE SEQUENCE</scope>
    <source>
        <strain evidence="1">CCFEE 5737</strain>
    </source>
</reference>
<evidence type="ECO:0000313" key="1">
    <source>
        <dbReference type="EMBL" id="KAK3044647.1"/>
    </source>
</evidence>
<comment type="caution">
    <text evidence="1">The sequence shown here is derived from an EMBL/GenBank/DDBJ whole genome shotgun (WGS) entry which is preliminary data.</text>
</comment>
<dbReference type="EMBL" id="JAWDJW010011664">
    <property type="protein sequence ID" value="KAK3044647.1"/>
    <property type="molecule type" value="Genomic_DNA"/>
</dbReference>
<gene>
    <name evidence="1" type="ORF">LTS18_000731</name>
</gene>
<accession>A0ACC3CU55</accession>
<evidence type="ECO:0000313" key="2">
    <source>
        <dbReference type="Proteomes" id="UP001186974"/>
    </source>
</evidence>
<keyword evidence="2" id="KW-1185">Reference proteome</keyword>
<proteinExistence type="predicted"/>
<sequence length="258" mass="28901">MSGGLYGSPMLRELLLSIKRVSSDVLVEILDELLYSQVDLPQCEGFQQELIALVKSAGVSKAVLRSEHDLRNETLRTTVVSQKVELSKQKATLSKDDAAYSRLLNKFHDFMQAYFAGKFVAPKSLFLHEVFIYDMKAPHRATFGPKARYAIERALSSPHDYLNCECCDVRGKRGTDVTLSASYPPTAILYQLYLESGSFINVSDLWSAFQAILSDDYEDEGMLVALFQRGLAELKSLGMIKGSRKKTDHIAKMAWKGL</sequence>